<feature type="binding site" evidence="11">
    <location>
        <position position="129"/>
    </location>
    <ligand>
        <name>NAD(+)</name>
        <dbReference type="ChEBI" id="CHEBI:57540"/>
    </ligand>
</feature>
<sequence length="376" mass="39877">MRKAFITPSKYVQGEGELLNLGYFVKAFGDRALLVASTSGYARVRETIEKTADKFKVTFVTTDFCGECSKAEIARLRERAQENGCDCTVGLGGGKAIDTAKCVADGKPLIIVPTNAASDAPTSHLAVVYTDGGVFEEYVFFSKNPDVVLVDTDIIAKSPVRLLVSGMGDALATFFEARSCERSCADVFAGLPCGAGEALCPPAKSTRTAMALARLCYETLLSDGLRAKQACELNVVTPSLENIVEANSLLSGLGFENGGLSAAHSIHDGLTAVPEPHAHYHGEKVAFGTICQLILENAPKEELDTVIRFCLEVGLPVCLEDIGIKELSAEKLSEIAAIACAQGSNIHNMPFPVQPDSVAACILAADKTGRTYKACK</sequence>
<keyword evidence="4 11" id="KW-0520">NAD</keyword>
<evidence type="ECO:0000256" key="2">
    <source>
        <dbReference type="ARBA" id="ARBA00022723"/>
    </source>
</evidence>
<dbReference type="InterPro" id="IPR016205">
    <property type="entry name" value="Glycerol_DH"/>
</dbReference>
<feature type="binding site" evidence="9">
    <location>
        <position position="281"/>
    </location>
    <ligand>
        <name>glycerol</name>
        <dbReference type="ChEBI" id="CHEBI:17754"/>
    </ligand>
</feature>
<dbReference type="PROSITE" id="PS00913">
    <property type="entry name" value="ADH_IRON_1"/>
    <property type="match status" value="1"/>
</dbReference>
<evidence type="ECO:0000256" key="7">
    <source>
        <dbReference type="ARBA" id="ARBA00040132"/>
    </source>
</evidence>
<comment type="catalytic activity">
    <reaction evidence="8">
        <text>glycerol + NAD(+) = dihydroxyacetone + NADH + H(+)</text>
        <dbReference type="Rhea" id="RHEA:13769"/>
        <dbReference type="ChEBI" id="CHEBI:15378"/>
        <dbReference type="ChEBI" id="CHEBI:16016"/>
        <dbReference type="ChEBI" id="CHEBI:17754"/>
        <dbReference type="ChEBI" id="CHEBI:57540"/>
        <dbReference type="ChEBI" id="CHEBI:57945"/>
        <dbReference type="EC" id="1.1.1.6"/>
    </reaction>
</comment>
<dbReference type="InterPro" id="IPR001670">
    <property type="entry name" value="ADH_Fe/GldA"/>
</dbReference>
<reference evidence="13 14" key="1">
    <citation type="submission" date="2019-03" db="EMBL/GenBank/DDBJ databases">
        <title>Draft Genome Sequence of Desulfosporosinus fructosivorans Strain 63.6F, Isolated from Marine Sediment in the Baltic Sea.</title>
        <authorList>
            <person name="Hausmann B."/>
            <person name="Vandieken V."/>
            <person name="Pjevac P."/>
            <person name="Schreck K."/>
            <person name="Herbold C.W."/>
            <person name="Loy A."/>
        </authorList>
    </citation>
    <scope>NUCLEOTIDE SEQUENCE [LARGE SCALE GENOMIC DNA]</scope>
    <source>
        <strain evidence="13 14">63.6F</strain>
    </source>
</reference>
<feature type="domain" description="Alcohol dehydrogenase iron-type/glycerol dehydrogenase GldA" evidence="12">
    <location>
        <begin position="8"/>
        <end position="152"/>
    </location>
</feature>
<evidence type="ECO:0000313" key="14">
    <source>
        <dbReference type="Proteomes" id="UP000298460"/>
    </source>
</evidence>
<comment type="cofactor">
    <cofactor evidence="9">
        <name>Zn(2+)</name>
        <dbReference type="ChEBI" id="CHEBI:29105"/>
    </cofactor>
    <text evidence="9">Binds 1 zinc ion per subunit.</text>
</comment>
<evidence type="ECO:0000256" key="4">
    <source>
        <dbReference type="ARBA" id="ARBA00023027"/>
    </source>
</evidence>
<evidence type="ECO:0000256" key="8">
    <source>
        <dbReference type="ARBA" id="ARBA00049006"/>
    </source>
</evidence>
<dbReference type="PANTHER" id="PTHR43616:SF5">
    <property type="entry name" value="GLYCEROL DEHYDROGENASE 1"/>
    <property type="match status" value="1"/>
</dbReference>
<dbReference type="Gene3D" id="3.40.50.1970">
    <property type="match status" value="1"/>
</dbReference>
<dbReference type="EC" id="1.1.1.6" evidence="6"/>
<dbReference type="OrthoDB" id="5198708at2"/>
<comment type="similarity">
    <text evidence="1">Belongs to the iron-containing alcohol dehydrogenase family.</text>
</comment>
<gene>
    <name evidence="13" type="ORF">E4K67_23380</name>
</gene>
<dbReference type="GO" id="GO:0008888">
    <property type="term" value="F:glycerol dehydrogenase (NAD+) activity"/>
    <property type="evidence" value="ECO:0007669"/>
    <property type="project" value="UniProtKB-EC"/>
</dbReference>
<dbReference type="PIRSF" id="PIRSF000112">
    <property type="entry name" value="Glycerol_dehydrogenase"/>
    <property type="match status" value="1"/>
</dbReference>
<keyword evidence="2 9" id="KW-0479">Metal-binding</keyword>
<dbReference type="RefSeq" id="WP_135551177.1">
    <property type="nucleotide sequence ID" value="NZ_SPQQ01000011.1"/>
</dbReference>
<protein>
    <recommendedName>
        <fullName evidence="7">Glycerol dehydrogenase</fullName>
        <ecNumber evidence="6">1.1.1.6</ecNumber>
    </recommendedName>
</protein>
<dbReference type="CDD" id="cd08170">
    <property type="entry name" value="GlyDH"/>
    <property type="match status" value="1"/>
</dbReference>
<evidence type="ECO:0000256" key="6">
    <source>
        <dbReference type="ARBA" id="ARBA00039147"/>
    </source>
</evidence>
<feature type="binding site" evidence="9">
    <location>
        <position position="264"/>
    </location>
    <ligand>
        <name>glycerol</name>
        <dbReference type="ChEBI" id="CHEBI:17754"/>
    </ligand>
</feature>
<feature type="binding site" evidence="11">
    <location>
        <position position="125"/>
    </location>
    <ligand>
        <name>NAD(+)</name>
        <dbReference type="ChEBI" id="CHEBI:57540"/>
    </ligand>
</feature>
<comment type="caution">
    <text evidence="13">The sequence shown here is derived from an EMBL/GenBank/DDBJ whole genome shotgun (WGS) entry which is preliminary data.</text>
</comment>
<evidence type="ECO:0000256" key="3">
    <source>
        <dbReference type="ARBA" id="ARBA00023002"/>
    </source>
</evidence>
<evidence type="ECO:0000313" key="13">
    <source>
        <dbReference type="EMBL" id="TGE35711.1"/>
    </source>
</evidence>
<dbReference type="Pfam" id="PF00465">
    <property type="entry name" value="Fe-ADH"/>
    <property type="match status" value="1"/>
</dbReference>
<dbReference type="InterPro" id="IPR018211">
    <property type="entry name" value="ADH_Fe_CS"/>
</dbReference>
<proteinExistence type="inferred from homology"/>
<keyword evidence="9" id="KW-0862">Zinc</keyword>
<keyword evidence="3" id="KW-0560">Oxidoreductase</keyword>
<dbReference type="Proteomes" id="UP000298460">
    <property type="component" value="Unassembled WGS sequence"/>
</dbReference>
<feature type="binding site" evidence="11">
    <location>
        <position position="123"/>
    </location>
    <ligand>
        <name>NAD(+)</name>
        <dbReference type="ChEBI" id="CHEBI:57540"/>
    </ligand>
</feature>
<organism evidence="13 14">
    <name type="scientific">Desulfosporosinus fructosivorans</name>
    <dbReference type="NCBI Taxonomy" id="2018669"/>
    <lineage>
        <taxon>Bacteria</taxon>
        <taxon>Bacillati</taxon>
        <taxon>Bacillota</taxon>
        <taxon>Clostridia</taxon>
        <taxon>Eubacteriales</taxon>
        <taxon>Desulfitobacteriaceae</taxon>
        <taxon>Desulfosporosinus</taxon>
    </lineage>
</organism>
<comment type="pathway">
    <text evidence="5">Polyol metabolism; glycerol fermentation; glycerone phosphate from glycerol (oxidative route): step 1/2.</text>
</comment>
<dbReference type="EMBL" id="SPQQ01000011">
    <property type="protein sequence ID" value="TGE35711.1"/>
    <property type="molecule type" value="Genomic_DNA"/>
</dbReference>
<dbReference type="SUPFAM" id="SSF56796">
    <property type="entry name" value="Dehydroquinate synthase-like"/>
    <property type="match status" value="1"/>
</dbReference>
<evidence type="ECO:0000256" key="1">
    <source>
        <dbReference type="ARBA" id="ARBA00007358"/>
    </source>
</evidence>
<name>A0A4Z0QY26_9FIRM</name>
<dbReference type="AlphaFoldDB" id="A0A4Z0QY26"/>
<dbReference type="NCBIfam" id="NF006941">
    <property type="entry name" value="PRK09423.1"/>
    <property type="match status" value="1"/>
</dbReference>
<evidence type="ECO:0000256" key="11">
    <source>
        <dbReference type="PIRSR" id="PIRSR000112-3"/>
    </source>
</evidence>
<dbReference type="Gene3D" id="1.20.1090.10">
    <property type="entry name" value="Dehydroquinate synthase-like - alpha domain"/>
    <property type="match status" value="1"/>
</dbReference>
<dbReference type="PANTHER" id="PTHR43616">
    <property type="entry name" value="GLYCEROL DEHYDROGENASE"/>
    <property type="match status" value="1"/>
</dbReference>
<dbReference type="GO" id="GO:0046872">
    <property type="term" value="F:metal ion binding"/>
    <property type="evidence" value="ECO:0007669"/>
    <property type="project" value="UniProtKB-KW"/>
</dbReference>
<feature type="binding site" evidence="11">
    <location>
        <begin position="94"/>
        <end position="98"/>
    </location>
    <ligand>
        <name>NAD(+)</name>
        <dbReference type="ChEBI" id="CHEBI:57540"/>
    </ligand>
</feature>
<evidence type="ECO:0000259" key="12">
    <source>
        <dbReference type="Pfam" id="PF00465"/>
    </source>
</evidence>
<evidence type="ECO:0000256" key="5">
    <source>
        <dbReference type="ARBA" id="ARBA00037918"/>
    </source>
</evidence>
<feature type="binding site" evidence="9">
    <location>
        <position position="169"/>
    </location>
    <ligand>
        <name>glycerol</name>
        <dbReference type="ChEBI" id="CHEBI:17754"/>
    </ligand>
</feature>
<accession>A0A4Z0QY26</accession>
<evidence type="ECO:0000256" key="9">
    <source>
        <dbReference type="PIRSR" id="PIRSR000112-1"/>
    </source>
</evidence>
<feature type="binding site" evidence="10">
    <location>
        <position position="119"/>
    </location>
    <ligand>
        <name>glycerol</name>
        <dbReference type="ChEBI" id="CHEBI:17754"/>
    </ligand>
</feature>
<dbReference type="GO" id="GO:0005829">
    <property type="term" value="C:cytosol"/>
    <property type="evidence" value="ECO:0007669"/>
    <property type="project" value="TreeGrafter"/>
</dbReference>
<evidence type="ECO:0000256" key="10">
    <source>
        <dbReference type="PIRSR" id="PIRSR000112-2"/>
    </source>
</evidence>
<keyword evidence="14" id="KW-1185">Reference proteome</keyword>